<evidence type="ECO:0000313" key="10">
    <source>
        <dbReference type="EMBL" id="KAB5426717.1"/>
    </source>
</evidence>
<dbReference type="CDD" id="cd00190">
    <property type="entry name" value="Tryp_SPc"/>
    <property type="match status" value="1"/>
</dbReference>
<dbReference type="InterPro" id="IPR009003">
    <property type="entry name" value="Peptidase_S1_PA"/>
</dbReference>
<keyword evidence="3" id="KW-0222">Digestion</keyword>
<proteinExistence type="inferred from homology"/>
<dbReference type="InterPro" id="IPR043504">
    <property type="entry name" value="Peptidase_S1_PA_chymotrypsin"/>
</dbReference>
<dbReference type="AlphaFoldDB" id="A0A7J5LTP4"/>
<sequence>MIGVKVVLTLAFSAVLCSARYAHSGHGRIVGGTATDISAFPYQISLQAYDSGYHFCGGTIIDQQWVVTGAHCIGGDRPYYVRVGSTQHASGGYIYNVTKAHVHPEYNPRNVDNDIALLHLSEPVTINSRALAADLPEEDSKVETGDVVTVSGWGDTLNEEESKDDLRFVEVFIHDHDDCVKRYADADMLVTDNMICAAVEQGGRDSCQGDSGGPLVIDNTLVGIVSWGKGCALAGYPGVYTNVVNYLSWISEITGL</sequence>
<dbReference type="PROSITE" id="PS50240">
    <property type="entry name" value="TRYPSIN_DOM"/>
    <property type="match status" value="1"/>
</dbReference>
<dbReference type="Pfam" id="PF00089">
    <property type="entry name" value="Trypsin"/>
    <property type="match status" value="1"/>
</dbReference>
<evidence type="ECO:0000256" key="4">
    <source>
        <dbReference type="ARBA" id="ARBA00022801"/>
    </source>
</evidence>
<dbReference type="FunFam" id="2.40.10.10:FF:000077">
    <property type="entry name" value="Predicted protein"/>
    <property type="match status" value="1"/>
</dbReference>
<dbReference type="PRINTS" id="PR00722">
    <property type="entry name" value="CHYMOTRYPSIN"/>
</dbReference>
<dbReference type="GO" id="GO:0006508">
    <property type="term" value="P:proteolysis"/>
    <property type="evidence" value="ECO:0007669"/>
    <property type="project" value="UniProtKB-KW"/>
</dbReference>
<protein>
    <recommendedName>
        <fullName evidence="8">trypsin</fullName>
        <ecNumber evidence="8">3.4.21.4</ecNumber>
    </recommendedName>
</protein>
<keyword evidence="2 10" id="KW-0645">Protease</keyword>
<evidence type="ECO:0000313" key="11">
    <source>
        <dbReference type="Proteomes" id="UP000462885"/>
    </source>
</evidence>
<dbReference type="InterPro" id="IPR001254">
    <property type="entry name" value="Trypsin_dom"/>
</dbReference>
<evidence type="ECO:0000259" key="9">
    <source>
        <dbReference type="PROSITE" id="PS50240"/>
    </source>
</evidence>
<dbReference type="SMART" id="SM00020">
    <property type="entry name" value="Tryp_SPc"/>
    <property type="match status" value="1"/>
</dbReference>
<evidence type="ECO:0000256" key="3">
    <source>
        <dbReference type="ARBA" id="ARBA00022757"/>
    </source>
</evidence>
<dbReference type="RefSeq" id="WP_151851577.1">
    <property type="nucleotide sequence ID" value="NZ_WCIF01000111.1"/>
</dbReference>
<dbReference type="InterPro" id="IPR050430">
    <property type="entry name" value="Peptidase_S1"/>
</dbReference>
<dbReference type="PROSITE" id="PS00135">
    <property type="entry name" value="TRYPSIN_SER"/>
    <property type="match status" value="1"/>
</dbReference>
<dbReference type="PANTHER" id="PTHR24276:SF97">
    <property type="entry name" value="GH13245P2-RELATED"/>
    <property type="match status" value="1"/>
</dbReference>
<dbReference type="InterPro" id="IPR001314">
    <property type="entry name" value="Peptidase_S1A"/>
</dbReference>
<gene>
    <name evidence="10" type="ORF">F9Z94_23575</name>
</gene>
<evidence type="ECO:0000256" key="5">
    <source>
        <dbReference type="ARBA" id="ARBA00022825"/>
    </source>
</evidence>
<evidence type="ECO:0000256" key="2">
    <source>
        <dbReference type="ARBA" id="ARBA00022670"/>
    </source>
</evidence>
<evidence type="ECO:0000256" key="8">
    <source>
        <dbReference type="ARBA" id="ARBA00038868"/>
    </source>
</evidence>
<dbReference type="Proteomes" id="UP000462885">
    <property type="component" value="Unassembled WGS sequence"/>
</dbReference>
<dbReference type="PANTHER" id="PTHR24276">
    <property type="entry name" value="POLYSERASE-RELATED"/>
    <property type="match status" value="1"/>
</dbReference>
<keyword evidence="4" id="KW-0378">Hydrolase</keyword>
<keyword evidence="6" id="KW-1015">Disulfide bond</keyword>
<reference evidence="10 11" key="1">
    <citation type="submission" date="2019-10" db="EMBL/GenBank/DDBJ databases">
        <title>Genome Sequence and Assembly of iSURF_14.</title>
        <authorList>
            <person name="Wucher B.R."/>
            <person name="Ruoff K.L."/>
            <person name="Price C.E."/>
            <person name="Valls R.R."/>
            <person name="O'Toole G.A."/>
        </authorList>
    </citation>
    <scope>NUCLEOTIDE SEQUENCE [LARGE SCALE GENOMIC DNA]</scope>
    <source>
        <strain evidence="10 11">ANK132K_3B</strain>
    </source>
</reference>
<dbReference type="Gene3D" id="2.40.10.10">
    <property type="entry name" value="Trypsin-like serine proteases"/>
    <property type="match status" value="1"/>
</dbReference>
<comment type="catalytic activity">
    <reaction evidence="7">
        <text>Preferential cleavage: Arg-|-Xaa, Lys-|-Xaa.</text>
        <dbReference type="EC" id="3.4.21.4"/>
    </reaction>
</comment>
<feature type="domain" description="Peptidase S1" evidence="9">
    <location>
        <begin position="29"/>
        <end position="255"/>
    </location>
</feature>
<comment type="caution">
    <text evidence="10">The sequence shown here is derived from an EMBL/GenBank/DDBJ whole genome shotgun (WGS) entry which is preliminary data.</text>
</comment>
<evidence type="ECO:0000256" key="7">
    <source>
        <dbReference type="ARBA" id="ARBA00036320"/>
    </source>
</evidence>
<name>A0A7J5LTP4_PHOVU</name>
<evidence type="ECO:0000256" key="6">
    <source>
        <dbReference type="ARBA" id="ARBA00023157"/>
    </source>
</evidence>
<dbReference type="EC" id="3.4.21.4" evidence="8"/>
<dbReference type="GO" id="GO:0004252">
    <property type="term" value="F:serine-type endopeptidase activity"/>
    <property type="evidence" value="ECO:0007669"/>
    <property type="project" value="UniProtKB-EC"/>
</dbReference>
<evidence type="ECO:0000256" key="1">
    <source>
        <dbReference type="ARBA" id="ARBA00007664"/>
    </source>
</evidence>
<dbReference type="SUPFAM" id="SSF50494">
    <property type="entry name" value="Trypsin-like serine proteases"/>
    <property type="match status" value="1"/>
</dbReference>
<accession>A0A7J5LTP4</accession>
<comment type="similarity">
    <text evidence="1">Belongs to the peptidase S1 family.</text>
</comment>
<dbReference type="InterPro" id="IPR033116">
    <property type="entry name" value="TRYPSIN_SER"/>
</dbReference>
<organism evidence="10 11">
    <name type="scientific">Phocaeicola vulgatus</name>
    <name type="common">Bacteroides vulgatus</name>
    <dbReference type="NCBI Taxonomy" id="821"/>
    <lineage>
        <taxon>Bacteria</taxon>
        <taxon>Pseudomonadati</taxon>
        <taxon>Bacteroidota</taxon>
        <taxon>Bacteroidia</taxon>
        <taxon>Bacteroidales</taxon>
        <taxon>Bacteroidaceae</taxon>
        <taxon>Phocaeicola</taxon>
    </lineage>
</organism>
<keyword evidence="5" id="KW-0720">Serine protease</keyword>
<dbReference type="EMBL" id="WCIF01000111">
    <property type="protein sequence ID" value="KAB5426717.1"/>
    <property type="molecule type" value="Genomic_DNA"/>
</dbReference>